<dbReference type="InterPro" id="IPR000182">
    <property type="entry name" value="GNAT_dom"/>
</dbReference>
<dbReference type="EMBL" id="LWSG01000001">
    <property type="protein sequence ID" value="OAS89008.1"/>
    <property type="molecule type" value="Genomic_DNA"/>
</dbReference>
<dbReference type="InterPro" id="IPR016181">
    <property type="entry name" value="Acyl_CoA_acyltransferase"/>
</dbReference>
<gene>
    <name evidence="2" type="ORF">A6K24_00100</name>
</gene>
<evidence type="ECO:0000259" key="1">
    <source>
        <dbReference type="PROSITE" id="PS51186"/>
    </source>
</evidence>
<keyword evidence="3" id="KW-1185">Reference proteome</keyword>
<sequence length="145" mass="17181">MLEIRQINPEDTYLIRHKVLRPNQSIEACKYENDHQKDSFHLGAFFRETLISIASFHKEKHPCFDEELQFRLRGMATLQDHRKLKAGSSILLHGEELLKEKNVEIWWCNARISVSDYYKKLGLHEFGEVFTIEPIGPHKLMYKKI</sequence>
<dbReference type="PROSITE" id="PS51186">
    <property type="entry name" value="GNAT"/>
    <property type="match status" value="1"/>
</dbReference>
<dbReference type="STRING" id="152268.A6K24_00100"/>
<dbReference type="SUPFAM" id="SSF55729">
    <property type="entry name" value="Acyl-CoA N-acyltransferases (Nat)"/>
    <property type="match status" value="1"/>
</dbReference>
<dbReference type="GO" id="GO:0016747">
    <property type="term" value="F:acyltransferase activity, transferring groups other than amino-acyl groups"/>
    <property type="evidence" value="ECO:0007669"/>
    <property type="project" value="InterPro"/>
</dbReference>
<evidence type="ECO:0000313" key="2">
    <source>
        <dbReference type="EMBL" id="OAS89008.1"/>
    </source>
</evidence>
<dbReference type="Proteomes" id="UP000078534">
    <property type="component" value="Unassembled WGS sequence"/>
</dbReference>
<keyword evidence="2" id="KW-0808">Transferase</keyword>
<protein>
    <submittedName>
        <fullName evidence="2">Acetyltransferase</fullName>
    </submittedName>
</protein>
<reference evidence="3" key="1">
    <citation type="submission" date="2016-04" db="EMBL/GenBank/DDBJ databases">
        <authorList>
            <person name="Lyu Z."/>
            <person name="Lyu W."/>
        </authorList>
    </citation>
    <scope>NUCLEOTIDE SEQUENCE [LARGE SCALE GENOMIC DNA]</scope>
    <source>
        <strain evidence="3">C44</strain>
    </source>
</reference>
<organism evidence="2 3">
    <name type="scientific">Metabacillus litoralis</name>
    <dbReference type="NCBI Taxonomy" id="152268"/>
    <lineage>
        <taxon>Bacteria</taxon>
        <taxon>Bacillati</taxon>
        <taxon>Bacillota</taxon>
        <taxon>Bacilli</taxon>
        <taxon>Bacillales</taxon>
        <taxon>Bacillaceae</taxon>
        <taxon>Metabacillus</taxon>
    </lineage>
</organism>
<dbReference type="AlphaFoldDB" id="A0A179T703"/>
<proteinExistence type="predicted"/>
<comment type="caution">
    <text evidence="2">The sequence shown here is derived from an EMBL/GenBank/DDBJ whole genome shotgun (WGS) entry which is preliminary data.</text>
</comment>
<dbReference type="Gene3D" id="3.40.630.30">
    <property type="match status" value="1"/>
</dbReference>
<accession>A0A179T703</accession>
<evidence type="ECO:0000313" key="3">
    <source>
        <dbReference type="Proteomes" id="UP000078534"/>
    </source>
</evidence>
<name>A0A179T703_9BACI</name>
<dbReference type="Pfam" id="PF00583">
    <property type="entry name" value="Acetyltransf_1"/>
    <property type="match status" value="1"/>
</dbReference>
<feature type="domain" description="N-acetyltransferase" evidence="1">
    <location>
        <begin position="2"/>
        <end position="145"/>
    </location>
</feature>
<dbReference type="RefSeq" id="WP_066323594.1">
    <property type="nucleotide sequence ID" value="NZ_LWSG01000001.1"/>
</dbReference>
<dbReference type="OrthoDB" id="2352823at2"/>